<keyword evidence="2" id="KW-1185">Reference proteome</keyword>
<protein>
    <submittedName>
        <fullName evidence="1">Uncharacterized protein</fullName>
    </submittedName>
</protein>
<feature type="non-terminal residue" evidence="1">
    <location>
        <position position="1"/>
    </location>
</feature>
<accession>A0A6S7K2Q7</accession>
<dbReference type="EMBL" id="CACRXK020021622">
    <property type="protein sequence ID" value="CAB4036020.1"/>
    <property type="molecule type" value="Genomic_DNA"/>
</dbReference>
<dbReference type="AlphaFoldDB" id="A0A6S7K2Q7"/>
<reference evidence="1" key="1">
    <citation type="submission" date="2020-04" db="EMBL/GenBank/DDBJ databases">
        <authorList>
            <person name="Alioto T."/>
            <person name="Alioto T."/>
            <person name="Gomez Garrido J."/>
        </authorList>
    </citation>
    <scope>NUCLEOTIDE SEQUENCE</scope>
    <source>
        <strain evidence="1">A484AB</strain>
    </source>
</reference>
<organism evidence="1 2">
    <name type="scientific">Paramuricea clavata</name>
    <name type="common">Red gorgonian</name>
    <name type="synonym">Violescent sea-whip</name>
    <dbReference type="NCBI Taxonomy" id="317549"/>
    <lineage>
        <taxon>Eukaryota</taxon>
        <taxon>Metazoa</taxon>
        <taxon>Cnidaria</taxon>
        <taxon>Anthozoa</taxon>
        <taxon>Octocorallia</taxon>
        <taxon>Malacalcyonacea</taxon>
        <taxon>Plexauridae</taxon>
        <taxon>Paramuricea</taxon>
    </lineage>
</organism>
<proteinExistence type="predicted"/>
<comment type="caution">
    <text evidence="1">The sequence shown here is derived from an EMBL/GenBank/DDBJ whole genome shotgun (WGS) entry which is preliminary data.</text>
</comment>
<name>A0A6S7K2Q7_PARCT</name>
<dbReference type="Proteomes" id="UP001152795">
    <property type="component" value="Unassembled WGS sequence"/>
</dbReference>
<sequence>MYTFIEGYCKCNFSGKIPPKENLTDILQWVEYSDEDDGEETLLHAKRRRRHENPSKSVLESMASIFLLAVLPANPVHHHDCLVLVHMCQMMKPNNLNQQQ</sequence>
<gene>
    <name evidence="1" type="ORF">PACLA_8A040871</name>
</gene>
<evidence type="ECO:0000313" key="1">
    <source>
        <dbReference type="EMBL" id="CAB4036020.1"/>
    </source>
</evidence>
<evidence type="ECO:0000313" key="2">
    <source>
        <dbReference type="Proteomes" id="UP001152795"/>
    </source>
</evidence>